<accession>A0A6A5WDN7</accession>
<protein>
    <submittedName>
        <fullName evidence="1">Uncharacterized protein</fullName>
    </submittedName>
</protein>
<dbReference type="Proteomes" id="UP000799779">
    <property type="component" value="Unassembled WGS sequence"/>
</dbReference>
<dbReference type="EMBL" id="ML977591">
    <property type="protein sequence ID" value="KAF1999980.1"/>
    <property type="molecule type" value="Genomic_DNA"/>
</dbReference>
<name>A0A6A5WDN7_9PLEO</name>
<keyword evidence="2" id="KW-1185">Reference proteome</keyword>
<proteinExistence type="predicted"/>
<evidence type="ECO:0000313" key="1">
    <source>
        <dbReference type="EMBL" id="KAF1999980.1"/>
    </source>
</evidence>
<organism evidence="1 2">
    <name type="scientific">Amniculicola lignicola CBS 123094</name>
    <dbReference type="NCBI Taxonomy" id="1392246"/>
    <lineage>
        <taxon>Eukaryota</taxon>
        <taxon>Fungi</taxon>
        <taxon>Dikarya</taxon>
        <taxon>Ascomycota</taxon>
        <taxon>Pezizomycotina</taxon>
        <taxon>Dothideomycetes</taxon>
        <taxon>Pleosporomycetidae</taxon>
        <taxon>Pleosporales</taxon>
        <taxon>Amniculicolaceae</taxon>
        <taxon>Amniculicola</taxon>
    </lineage>
</organism>
<dbReference type="AlphaFoldDB" id="A0A6A5WDN7"/>
<sequence>MTAFAQWTLKGFRMDDSLVWQSGRLRLIRHHECAWVTMAVIAGGVFYSSNSIYPCPSIKYAFLLMQCTVYSPSQIFNHDPVRFLHHPFPWNYGSDC</sequence>
<evidence type="ECO:0000313" key="2">
    <source>
        <dbReference type="Proteomes" id="UP000799779"/>
    </source>
</evidence>
<gene>
    <name evidence="1" type="ORF">P154DRAFT_205687</name>
</gene>
<reference evidence="1" key="1">
    <citation type="journal article" date="2020" name="Stud. Mycol.">
        <title>101 Dothideomycetes genomes: a test case for predicting lifestyles and emergence of pathogens.</title>
        <authorList>
            <person name="Haridas S."/>
            <person name="Albert R."/>
            <person name="Binder M."/>
            <person name="Bloem J."/>
            <person name="Labutti K."/>
            <person name="Salamov A."/>
            <person name="Andreopoulos B."/>
            <person name="Baker S."/>
            <person name="Barry K."/>
            <person name="Bills G."/>
            <person name="Bluhm B."/>
            <person name="Cannon C."/>
            <person name="Castanera R."/>
            <person name="Culley D."/>
            <person name="Daum C."/>
            <person name="Ezra D."/>
            <person name="Gonzalez J."/>
            <person name="Henrissat B."/>
            <person name="Kuo A."/>
            <person name="Liang C."/>
            <person name="Lipzen A."/>
            <person name="Lutzoni F."/>
            <person name="Magnuson J."/>
            <person name="Mondo S."/>
            <person name="Nolan M."/>
            <person name="Ohm R."/>
            <person name="Pangilinan J."/>
            <person name="Park H.-J."/>
            <person name="Ramirez L."/>
            <person name="Alfaro M."/>
            <person name="Sun H."/>
            <person name="Tritt A."/>
            <person name="Yoshinaga Y."/>
            <person name="Zwiers L.-H."/>
            <person name="Turgeon B."/>
            <person name="Goodwin S."/>
            <person name="Spatafora J."/>
            <person name="Crous P."/>
            <person name="Grigoriev I."/>
        </authorList>
    </citation>
    <scope>NUCLEOTIDE SEQUENCE</scope>
    <source>
        <strain evidence="1">CBS 123094</strain>
    </source>
</reference>